<dbReference type="SMART" id="SM00448">
    <property type="entry name" value="REC"/>
    <property type="match status" value="1"/>
</dbReference>
<dbReference type="InterPro" id="IPR050736">
    <property type="entry name" value="Sensor_HK_Regulatory"/>
</dbReference>
<dbReference type="InterPro" id="IPR004358">
    <property type="entry name" value="Sig_transdc_His_kin-like_C"/>
</dbReference>
<feature type="domain" description="PAS" evidence="11">
    <location>
        <begin position="140"/>
        <end position="188"/>
    </location>
</feature>
<keyword evidence="4" id="KW-0808">Transferase</keyword>
<dbReference type="SUPFAM" id="SSF47384">
    <property type="entry name" value="Homodimeric domain of signal transducing histidine kinase"/>
    <property type="match status" value="1"/>
</dbReference>
<dbReference type="PANTHER" id="PTHR43711">
    <property type="entry name" value="TWO-COMPONENT HISTIDINE KINASE"/>
    <property type="match status" value="1"/>
</dbReference>
<evidence type="ECO:0000259" key="10">
    <source>
        <dbReference type="PROSITE" id="PS50110"/>
    </source>
</evidence>
<dbReference type="InterPro" id="IPR005467">
    <property type="entry name" value="His_kinase_dom"/>
</dbReference>
<dbReference type="SUPFAM" id="SSF55874">
    <property type="entry name" value="ATPase domain of HSP90 chaperone/DNA topoisomerase II/histidine kinase"/>
    <property type="match status" value="1"/>
</dbReference>
<dbReference type="InterPro" id="IPR000700">
    <property type="entry name" value="PAS-assoc_C"/>
</dbReference>
<dbReference type="Gene3D" id="3.30.450.40">
    <property type="match status" value="2"/>
</dbReference>
<dbReference type="InterPro" id="IPR029016">
    <property type="entry name" value="GAF-like_dom_sf"/>
</dbReference>
<evidence type="ECO:0000256" key="6">
    <source>
        <dbReference type="ARBA" id="ARBA00023012"/>
    </source>
</evidence>
<dbReference type="FunFam" id="3.30.565.10:FF:000006">
    <property type="entry name" value="Sensor histidine kinase WalK"/>
    <property type="match status" value="1"/>
</dbReference>
<dbReference type="AlphaFoldDB" id="A0A7S8IDX9"/>
<dbReference type="CDD" id="cd00130">
    <property type="entry name" value="PAS"/>
    <property type="match status" value="1"/>
</dbReference>
<feature type="coiled-coil region" evidence="8">
    <location>
        <begin position="593"/>
        <end position="627"/>
    </location>
</feature>
<evidence type="ECO:0000313" key="13">
    <source>
        <dbReference type="EMBL" id="QPC81283.1"/>
    </source>
</evidence>
<dbReference type="InterPro" id="IPR001789">
    <property type="entry name" value="Sig_transdc_resp-reg_receiver"/>
</dbReference>
<protein>
    <recommendedName>
        <fullName evidence="2">histidine kinase</fullName>
        <ecNumber evidence="2">2.7.13.3</ecNumber>
    </recommendedName>
</protein>
<dbReference type="InterPro" id="IPR036890">
    <property type="entry name" value="HATPase_C_sf"/>
</dbReference>
<sequence length="973" mass="110209">MDKLLRALILEDSQSDTLLLVRQLQRAGYLVEYTRVESAESMTSALEQQEWDIILSDFSMPNFSATAGLELLKQKGLDIPFIIISGTMGEENAVTAMKAGAQDYFPKGKTTRLAAAIDRELREKRDRDQRRITEQELRQAEERFSKAFQVSPIGITISSSEGYFLSVNDAFRRMLDANSGEIVGRTAFELDIWVNQDDQELLDTSNTSKKPVRDAEIIIQTVSKKTKYVTVSTEFIEVSQENCVLAMWQDITGRKQAEQTLKQNTELIQLLQVVTVAANEADNINELLQFAIDRICEYANWPLGHVYLLSRGTDTQLISSKIWYCSDPEKYGDFQRRSERIHFDKAVGGLVHRVFMRQAPEWILGLQPDSKFLRANMTLEVGLQSVFAFPIFAQHDVVAIMEFFSTKADEPHLALLDTIPHIAAQIGHMIEREWSNSEIRALYQATGYLFNAESIHELSQQIVRGVVQEFQQVDCGLLLVDQQLGKINRMARAGEYQVDLQAPLELDGPGLVPRAIREDRIIYSPDVQKDEEYIPNVPTTLSEMVVPLKTRDGIIGVLDLQSRQRDYFNQRDQRILAAFAERAAAALEITRLYEELNQYAAQLELRVEERTQELQKAKERVEAILNNSSDAIILVDGNGAIQQTNPRFVQVVGYNYDELFGASLSRIMTLENGEDLSEILASVSHNHEYRRAEAIVRRKNGTSFPTDAAFAIFARNHETGIVCSLRDISEQKQLEQELRSAFERQKELADLKTRFISTVSHEYRTPLAIIQTSTTLLQRYSERMTPEKKQDQFEKILGNVRRLTDLLDDVLQISRAETMGVAFNPHQLDIAKLFKEMIDDIQQIHTHHHIDFTIVGEPKSIAGDEKLLRQIVSNLLSNAIKYSPGQGTVHVTLEFEESEVRLLVRDEGMGIPPEDLEKLFTLFHRAQNVGQIQGSGLGLAIVKQAVEAHNATITVQSEVGTGTTFTIVFPVEV</sequence>
<keyword evidence="5" id="KW-0418">Kinase</keyword>
<dbReference type="Proteomes" id="UP000594468">
    <property type="component" value="Chromosome"/>
</dbReference>
<keyword evidence="3 7" id="KW-0597">Phosphoprotein</keyword>
<feature type="domain" description="PAC" evidence="12">
    <location>
        <begin position="690"/>
        <end position="740"/>
    </location>
</feature>
<gene>
    <name evidence="13" type="ORF">G4Y79_16430</name>
</gene>
<dbReference type="SMART" id="SM00065">
    <property type="entry name" value="GAF"/>
    <property type="match status" value="2"/>
</dbReference>
<dbReference type="PANTHER" id="PTHR43711:SF26">
    <property type="entry name" value="SENSOR HISTIDINE KINASE RCSC"/>
    <property type="match status" value="1"/>
</dbReference>
<dbReference type="Gene3D" id="3.40.50.2300">
    <property type="match status" value="1"/>
</dbReference>
<feature type="modified residue" description="4-aspartylphosphate" evidence="7">
    <location>
        <position position="57"/>
    </location>
</feature>
<evidence type="ECO:0000256" key="2">
    <source>
        <dbReference type="ARBA" id="ARBA00012438"/>
    </source>
</evidence>
<dbReference type="InterPro" id="IPR011006">
    <property type="entry name" value="CheY-like_superfamily"/>
</dbReference>
<dbReference type="InterPro" id="IPR003018">
    <property type="entry name" value="GAF"/>
</dbReference>
<evidence type="ECO:0000256" key="4">
    <source>
        <dbReference type="ARBA" id="ARBA00022679"/>
    </source>
</evidence>
<dbReference type="SUPFAM" id="SSF52172">
    <property type="entry name" value="CheY-like"/>
    <property type="match status" value="1"/>
</dbReference>
<dbReference type="EC" id="2.7.13.3" evidence="2"/>
<dbReference type="InterPro" id="IPR003661">
    <property type="entry name" value="HisK_dim/P_dom"/>
</dbReference>
<dbReference type="InterPro" id="IPR035965">
    <property type="entry name" value="PAS-like_dom_sf"/>
</dbReference>
<proteinExistence type="predicted"/>
<evidence type="ECO:0000256" key="7">
    <source>
        <dbReference type="PROSITE-ProRule" id="PRU00169"/>
    </source>
</evidence>
<evidence type="ECO:0000256" key="5">
    <source>
        <dbReference type="ARBA" id="ARBA00022777"/>
    </source>
</evidence>
<reference evidence="13 14" key="1">
    <citation type="submission" date="2020-02" db="EMBL/GenBank/DDBJ databases">
        <authorList>
            <person name="Zheng R.K."/>
            <person name="Sun C.M."/>
        </authorList>
    </citation>
    <scope>NUCLEOTIDE SEQUENCE [LARGE SCALE GENOMIC DNA]</scope>
    <source>
        <strain evidence="14">rifampicinis</strain>
    </source>
</reference>
<feature type="domain" description="Response regulatory" evidence="10">
    <location>
        <begin position="6"/>
        <end position="122"/>
    </location>
</feature>
<dbReference type="Pfam" id="PF13185">
    <property type="entry name" value="GAF_2"/>
    <property type="match status" value="2"/>
</dbReference>
<dbReference type="Gene3D" id="3.30.450.20">
    <property type="entry name" value="PAS domain"/>
    <property type="match status" value="2"/>
</dbReference>
<dbReference type="CDD" id="cd00156">
    <property type="entry name" value="REC"/>
    <property type="match status" value="1"/>
</dbReference>
<dbReference type="SUPFAM" id="SSF55781">
    <property type="entry name" value="GAF domain-like"/>
    <property type="match status" value="2"/>
</dbReference>
<evidence type="ECO:0000256" key="1">
    <source>
        <dbReference type="ARBA" id="ARBA00000085"/>
    </source>
</evidence>
<dbReference type="InterPro" id="IPR000014">
    <property type="entry name" value="PAS"/>
</dbReference>
<dbReference type="PROSITE" id="PS50112">
    <property type="entry name" value="PAS"/>
    <property type="match status" value="2"/>
</dbReference>
<feature type="domain" description="Histidine kinase" evidence="9">
    <location>
        <begin position="758"/>
        <end position="973"/>
    </location>
</feature>
<dbReference type="EMBL" id="CP062983">
    <property type="protein sequence ID" value="QPC81283.1"/>
    <property type="molecule type" value="Genomic_DNA"/>
</dbReference>
<dbReference type="CDD" id="cd00075">
    <property type="entry name" value="HATPase"/>
    <property type="match status" value="1"/>
</dbReference>
<name>A0A7S8IDX9_9CHLR</name>
<dbReference type="Pfam" id="PF00072">
    <property type="entry name" value="Response_reg"/>
    <property type="match status" value="1"/>
</dbReference>
<dbReference type="GO" id="GO:0000155">
    <property type="term" value="F:phosphorelay sensor kinase activity"/>
    <property type="evidence" value="ECO:0007669"/>
    <property type="project" value="InterPro"/>
</dbReference>
<dbReference type="Gene3D" id="1.10.287.130">
    <property type="match status" value="1"/>
</dbReference>
<evidence type="ECO:0000259" key="11">
    <source>
        <dbReference type="PROSITE" id="PS50112"/>
    </source>
</evidence>
<dbReference type="NCBIfam" id="TIGR00229">
    <property type="entry name" value="sensory_box"/>
    <property type="match status" value="2"/>
</dbReference>
<evidence type="ECO:0000259" key="9">
    <source>
        <dbReference type="PROSITE" id="PS50109"/>
    </source>
</evidence>
<evidence type="ECO:0000313" key="14">
    <source>
        <dbReference type="Proteomes" id="UP000594468"/>
    </source>
</evidence>
<dbReference type="SUPFAM" id="SSF55785">
    <property type="entry name" value="PYP-like sensor domain (PAS domain)"/>
    <property type="match status" value="2"/>
</dbReference>
<dbReference type="RefSeq" id="WP_195169356.1">
    <property type="nucleotide sequence ID" value="NZ_CP062983.1"/>
</dbReference>
<dbReference type="PROSITE" id="PS50109">
    <property type="entry name" value="HIS_KIN"/>
    <property type="match status" value="1"/>
</dbReference>
<dbReference type="KEGG" id="pmet:G4Y79_16430"/>
<feature type="domain" description="PAS" evidence="11">
    <location>
        <begin position="617"/>
        <end position="690"/>
    </location>
</feature>
<evidence type="ECO:0000256" key="8">
    <source>
        <dbReference type="SAM" id="Coils"/>
    </source>
</evidence>
<dbReference type="Gene3D" id="3.30.565.10">
    <property type="entry name" value="Histidine kinase-like ATPase, C-terminal domain"/>
    <property type="match status" value="1"/>
</dbReference>
<evidence type="ECO:0000256" key="3">
    <source>
        <dbReference type="ARBA" id="ARBA00022553"/>
    </source>
</evidence>
<dbReference type="InterPro" id="IPR003594">
    <property type="entry name" value="HATPase_dom"/>
</dbReference>
<dbReference type="SMART" id="SM00387">
    <property type="entry name" value="HATPase_c"/>
    <property type="match status" value="1"/>
</dbReference>
<keyword evidence="14" id="KW-1185">Reference proteome</keyword>
<comment type="catalytic activity">
    <reaction evidence="1">
        <text>ATP + protein L-histidine = ADP + protein N-phospho-L-histidine.</text>
        <dbReference type="EC" id="2.7.13.3"/>
    </reaction>
</comment>
<organism evidence="13 14">
    <name type="scientific">Phototrophicus methaneseepsis</name>
    <dbReference type="NCBI Taxonomy" id="2710758"/>
    <lineage>
        <taxon>Bacteria</taxon>
        <taxon>Bacillati</taxon>
        <taxon>Chloroflexota</taxon>
        <taxon>Candidatus Thermofontia</taxon>
        <taxon>Phototrophicales</taxon>
        <taxon>Phototrophicaceae</taxon>
        <taxon>Phototrophicus</taxon>
    </lineage>
</organism>
<dbReference type="Pfam" id="PF00512">
    <property type="entry name" value="HisKA"/>
    <property type="match status" value="1"/>
</dbReference>
<keyword evidence="6" id="KW-0902">Two-component regulatory system</keyword>
<dbReference type="SMART" id="SM00091">
    <property type="entry name" value="PAS"/>
    <property type="match status" value="2"/>
</dbReference>
<evidence type="ECO:0000259" key="12">
    <source>
        <dbReference type="PROSITE" id="PS50113"/>
    </source>
</evidence>
<dbReference type="InterPro" id="IPR036097">
    <property type="entry name" value="HisK_dim/P_sf"/>
</dbReference>
<dbReference type="SMART" id="SM00388">
    <property type="entry name" value="HisKA"/>
    <property type="match status" value="1"/>
</dbReference>
<dbReference type="PROSITE" id="PS50110">
    <property type="entry name" value="RESPONSE_REGULATORY"/>
    <property type="match status" value="1"/>
</dbReference>
<dbReference type="PRINTS" id="PR00344">
    <property type="entry name" value="BCTRLSENSOR"/>
</dbReference>
<accession>A0A7S8IDX9</accession>
<dbReference type="CDD" id="cd00082">
    <property type="entry name" value="HisKA"/>
    <property type="match status" value="1"/>
</dbReference>
<dbReference type="PROSITE" id="PS50113">
    <property type="entry name" value="PAC"/>
    <property type="match status" value="1"/>
</dbReference>
<dbReference type="Pfam" id="PF02518">
    <property type="entry name" value="HATPase_c"/>
    <property type="match status" value="1"/>
</dbReference>
<keyword evidence="8" id="KW-0175">Coiled coil</keyword>
<dbReference type="Pfam" id="PF13426">
    <property type="entry name" value="PAS_9"/>
    <property type="match status" value="2"/>
</dbReference>